<evidence type="ECO:0000313" key="2">
    <source>
        <dbReference type="EMBL" id="AKB57286.1"/>
    </source>
</evidence>
<dbReference type="CDD" id="cd04301">
    <property type="entry name" value="NAT_SF"/>
    <property type="match status" value="1"/>
</dbReference>
<evidence type="ECO:0000259" key="1">
    <source>
        <dbReference type="PROSITE" id="PS51186"/>
    </source>
</evidence>
<sequence length="212" mass="24606">MDITIRNEKVEDFNQVENLTREAFWNLYVPGCNEHYLVHIMRDHPDFIKKLDFVAEYNGEIIGNIMYTKAWLYSEDGIKMEIASFGPISVLPKYQRKGVGSALIHHTIDIAKNDGINIIVIFGDPHNYCKHGFKSSKDFNISDLNGEYPYGMLALELKEGAVKGHNWKYKYSPVLEINEIDAEEYDKKFEHKEKGYNPSQEIFSISIRSYLK</sequence>
<accession>A0A0E3LPX6</accession>
<dbReference type="PATRIC" id="fig|1434106.5.peg.974"/>
<dbReference type="HOGENOM" id="CLU_081840_1_1_2"/>
<dbReference type="RefSeq" id="WP_048117770.1">
    <property type="nucleotide sequence ID" value="NZ_CP009530.1"/>
</dbReference>
<organism evidence="2 3">
    <name type="scientific">Methanosarcina barkeri 227</name>
    <dbReference type="NCBI Taxonomy" id="1434106"/>
    <lineage>
        <taxon>Archaea</taxon>
        <taxon>Methanobacteriati</taxon>
        <taxon>Methanobacteriota</taxon>
        <taxon>Stenosarchaea group</taxon>
        <taxon>Methanomicrobia</taxon>
        <taxon>Methanosarcinales</taxon>
        <taxon>Methanosarcinaceae</taxon>
        <taxon>Methanosarcina</taxon>
    </lineage>
</organism>
<dbReference type="EMBL" id="CP009530">
    <property type="protein sequence ID" value="AKB57286.1"/>
    <property type="molecule type" value="Genomic_DNA"/>
</dbReference>
<dbReference type="GeneID" id="24844888"/>
<dbReference type="InterPro" id="IPR016181">
    <property type="entry name" value="Acyl_CoA_acyltransferase"/>
</dbReference>
<dbReference type="KEGG" id="mbar:MSBR2_0770"/>
<proteinExistence type="predicted"/>
<dbReference type="SUPFAM" id="SSF55729">
    <property type="entry name" value="Acyl-CoA N-acyltransferases (Nat)"/>
    <property type="match status" value="1"/>
</dbReference>
<reference evidence="2 3" key="1">
    <citation type="submission" date="2014-07" db="EMBL/GenBank/DDBJ databases">
        <title>Methanogenic archaea and the global carbon cycle.</title>
        <authorList>
            <person name="Henriksen J.R."/>
            <person name="Luke J."/>
            <person name="Reinhart S."/>
            <person name="Benedict M.N."/>
            <person name="Youngblut N.D."/>
            <person name="Metcalf M.E."/>
            <person name="Whitaker R.J."/>
            <person name="Metcalf W.W."/>
        </authorList>
    </citation>
    <scope>NUCLEOTIDE SEQUENCE [LARGE SCALE GENOMIC DNA]</scope>
    <source>
        <strain evidence="2 3">227</strain>
    </source>
</reference>
<dbReference type="GO" id="GO:0016747">
    <property type="term" value="F:acyltransferase activity, transferring groups other than amino-acyl groups"/>
    <property type="evidence" value="ECO:0007669"/>
    <property type="project" value="InterPro"/>
</dbReference>
<gene>
    <name evidence="2" type="ORF">MSBR2_0770</name>
</gene>
<feature type="domain" description="N-acetyltransferase" evidence="1">
    <location>
        <begin position="3"/>
        <end position="155"/>
    </location>
</feature>
<dbReference type="Gene3D" id="3.40.630.30">
    <property type="match status" value="1"/>
</dbReference>
<evidence type="ECO:0000313" key="3">
    <source>
        <dbReference type="Proteomes" id="UP000033079"/>
    </source>
</evidence>
<dbReference type="InterPro" id="IPR000182">
    <property type="entry name" value="GNAT_dom"/>
</dbReference>
<dbReference type="Pfam" id="PF00583">
    <property type="entry name" value="Acetyltransf_1"/>
    <property type="match status" value="1"/>
</dbReference>
<name>A0A0E3LPX6_METBA</name>
<dbReference type="Proteomes" id="UP000033079">
    <property type="component" value="Chromosome"/>
</dbReference>
<dbReference type="PROSITE" id="PS51186">
    <property type="entry name" value="GNAT"/>
    <property type="match status" value="1"/>
</dbReference>
<keyword evidence="2" id="KW-0808">Transferase</keyword>
<dbReference type="AlphaFoldDB" id="A0A0E3LPX6"/>
<protein>
    <submittedName>
        <fullName evidence="2">Acetyltransferase</fullName>
    </submittedName>
</protein>